<evidence type="ECO:0008006" key="17">
    <source>
        <dbReference type="Google" id="ProtNLM"/>
    </source>
</evidence>
<dbReference type="FunFam" id="2.10.50.30:FF:000002">
    <property type="entry name" value="Vomeronasal 2 receptor, h1"/>
    <property type="match status" value="1"/>
</dbReference>
<feature type="domain" description="Receptor ligand binding region" evidence="13">
    <location>
        <begin position="46"/>
        <end position="396"/>
    </location>
</feature>
<keyword evidence="10" id="KW-0325">Glycoprotein</keyword>
<evidence type="ECO:0000256" key="8">
    <source>
        <dbReference type="ARBA" id="ARBA00023136"/>
    </source>
</evidence>
<dbReference type="InterPro" id="IPR000337">
    <property type="entry name" value="GPCR_3"/>
</dbReference>
<keyword evidence="9" id="KW-0675">Receptor</keyword>
<evidence type="ECO:0000256" key="5">
    <source>
        <dbReference type="ARBA" id="ARBA00022729"/>
    </source>
</evidence>
<keyword evidence="4 12" id="KW-0812">Transmembrane</keyword>
<dbReference type="PRINTS" id="PR00248">
    <property type="entry name" value="GPCRMGR"/>
</dbReference>
<dbReference type="AlphaFoldDB" id="A0A8D0B8Q9"/>
<reference evidence="15" key="1">
    <citation type="submission" date="2025-08" db="UniProtKB">
        <authorList>
            <consortium name="Ensembl"/>
        </authorList>
    </citation>
    <scope>IDENTIFICATION</scope>
</reference>
<organism evidence="15 16">
    <name type="scientific">Salvator merianae</name>
    <name type="common">Argentine black and white tegu</name>
    <name type="synonym">Tupinambis merianae</name>
    <dbReference type="NCBI Taxonomy" id="96440"/>
    <lineage>
        <taxon>Eukaryota</taxon>
        <taxon>Metazoa</taxon>
        <taxon>Chordata</taxon>
        <taxon>Craniata</taxon>
        <taxon>Vertebrata</taxon>
        <taxon>Euteleostomi</taxon>
        <taxon>Lepidosauria</taxon>
        <taxon>Squamata</taxon>
        <taxon>Bifurcata</taxon>
        <taxon>Unidentata</taxon>
        <taxon>Episquamata</taxon>
        <taxon>Laterata</taxon>
        <taxon>Teiioidea</taxon>
        <taxon>Teiidae</taxon>
        <taxon>Salvator</taxon>
    </lineage>
</organism>
<dbReference type="InterPro" id="IPR001828">
    <property type="entry name" value="ANF_lig-bd_rcpt"/>
</dbReference>
<dbReference type="GeneTree" id="ENSGT00950000182788"/>
<evidence type="ECO:0000256" key="6">
    <source>
        <dbReference type="ARBA" id="ARBA00022989"/>
    </source>
</evidence>
<feature type="domain" description="GPCR family 3 nine cysteines" evidence="14">
    <location>
        <begin position="401"/>
        <end position="447"/>
    </location>
</feature>
<accession>A0A8D0B8Q9</accession>
<protein>
    <recommendedName>
        <fullName evidence="17">Vomeronasal type 2 receptor</fullName>
    </recommendedName>
</protein>
<feature type="transmembrane region" description="Helical" evidence="12">
    <location>
        <begin position="468"/>
        <end position="492"/>
    </location>
</feature>
<evidence type="ECO:0000259" key="13">
    <source>
        <dbReference type="Pfam" id="PF01094"/>
    </source>
</evidence>
<keyword evidence="5" id="KW-0732">Signal</keyword>
<dbReference type="Pfam" id="PF07562">
    <property type="entry name" value="NCD3G"/>
    <property type="match status" value="1"/>
</dbReference>
<evidence type="ECO:0000313" key="16">
    <source>
        <dbReference type="Proteomes" id="UP000694421"/>
    </source>
</evidence>
<keyword evidence="11" id="KW-0807">Transducer</keyword>
<evidence type="ECO:0000256" key="2">
    <source>
        <dbReference type="ARBA" id="ARBA00007242"/>
    </source>
</evidence>
<dbReference type="Proteomes" id="UP000694421">
    <property type="component" value="Unplaced"/>
</dbReference>
<dbReference type="PANTHER" id="PTHR24061">
    <property type="entry name" value="CALCIUM-SENSING RECEPTOR-RELATED"/>
    <property type="match status" value="1"/>
</dbReference>
<dbReference type="PANTHER" id="PTHR24061:SF599">
    <property type="entry name" value="G-PROTEIN COUPLED RECEPTORS FAMILY 3 PROFILE DOMAIN-CONTAINING PROTEIN"/>
    <property type="match status" value="1"/>
</dbReference>
<keyword evidence="6 12" id="KW-1133">Transmembrane helix</keyword>
<evidence type="ECO:0000256" key="7">
    <source>
        <dbReference type="ARBA" id="ARBA00023040"/>
    </source>
</evidence>
<comment type="subcellular location">
    <subcellularLocation>
        <location evidence="1">Cell membrane</location>
        <topology evidence="1">Multi-pass membrane protein</topology>
    </subcellularLocation>
</comment>
<evidence type="ECO:0000256" key="4">
    <source>
        <dbReference type="ARBA" id="ARBA00022692"/>
    </source>
</evidence>
<keyword evidence="3" id="KW-1003">Cell membrane</keyword>
<dbReference type="GO" id="GO:0005886">
    <property type="term" value="C:plasma membrane"/>
    <property type="evidence" value="ECO:0007669"/>
    <property type="project" value="UniProtKB-SubCell"/>
</dbReference>
<evidence type="ECO:0000256" key="1">
    <source>
        <dbReference type="ARBA" id="ARBA00004651"/>
    </source>
</evidence>
<reference evidence="15" key="2">
    <citation type="submission" date="2025-09" db="UniProtKB">
        <authorList>
            <consortium name="Ensembl"/>
        </authorList>
    </citation>
    <scope>IDENTIFICATION</scope>
</reference>
<name>A0A8D0B8Q9_SALMN</name>
<evidence type="ECO:0000256" key="9">
    <source>
        <dbReference type="ARBA" id="ARBA00023170"/>
    </source>
</evidence>
<evidence type="ECO:0000256" key="10">
    <source>
        <dbReference type="ARBA" id="ARBA00023180"/>
    </source>
</evidence>
<evidence type="ECO:0000256" key="3">
    <source>
        <dbReference type="ARBA" id="ARBA00022475"/>
    </source>
</evidence>
<dbReference type="Gene3D" id="3.40.50.2300">
    <property type="match status" value="3"/>
</dbReference>
<dbReference type="FunFam" id="3.40.50.2300:FF:000024">
    <property type="entry name" value="Vomeronasal 2, receptor 73"/>
    <property type="match status" value="1"/>
</dbReference>
<evidence type="ECO:0000259" key="14">
    <source>
        <dbReference type="Pfam" id="PF07562"/>
    </source>
</evidence>
<dbReference type="Ensembl" id="ENSSMRT00000008350.1">
    <property type="protein sequence ID" value="ENSSMRP00000007134.1"/>
    <property type="gene ID" value="ENSSMRG00000005750.1"/>
</dbReference>
<sequence>MSCTYIKRNGETLAVTLPFLEVFINCPSNPECNLSSSAVPKNYQHSLALAFAVKEINENPWLLPNVTLGFCIYDSYLSAQRTYHAAMILTSSLKRLVPNYACGTWNNLLVYGSSPVMKDKTPGLSFFQMTPKESLQYTGILSLLLYFRWTWIGVIVMETDMVERFVQSVVPLFSQSGVCFAFIDYLPMLTSLTEFNQMLEKGSKMHEKVMVSKANVVVFYGESHAVIILRWFPYLSAQEVEANMQRGKVWIVTSQMEPTSLVFQRSWDTEIMHGVLSFTIKSSNLPGFQIFLESRNPSNTKEDGFIGDFWQQAFGCIFPISITDTVDWDICTGEEKLENLPGTFFEMRMTGHSYNIYNSVYAIAHALHAMFSSRAKHSSRLHGLELRNSHLWQVLKKITKLCNPGFSKKIKEGEPFCCYNCILCPEGRISDQKDMNDCSKCTEEMYPNDRRDLCIPKALTFLSYEDPLGIGLAGCALIFSLITTVVHCNLCCTSAMRL</sequence>
<evidence type="ECO:0000313" key="15">
    <source>
        <dbReference type="Ensembl" id="ENSSMRP00000007134.1"/>
    </source>
</evidence>
<proteinExistence type="inferred from homology"/>
<dbReference type="InterPro" id="IPR011500">
    <property type="entry name" value="GPCR_3_9-Cys_dom"/>
</dbReference>
<evidence type="ECO:0000256" key="12">
    <source>
        <dbReference type="SAM" id="Phobius"/>
    </source>
</evidence>
<dbReference type="GO" id="GO:0004930">
    <property type="term" value="F:G protein-coupled receptor activity"/>
    <property type="evidence" value="ECO:0007669"/>
    <property type="project" value="UniProtKB-KW"/>
</dbReference>
<keyword evidence="7" id="KW-0297">G-protein coupled receptor</keyword>
<dbReference type="SUPFAM" id="SSF53822">
    <property type="entry name" value="Periplasmic binding protein-like I"/>
    <property type="match status" value="1"/>
</dbReference>
<dbReference type="InterPro" id="IPR000068">
    <property type="entry name" value="GPCR_3_Ca_sens_rcpt-rel"/>
</dbReference>
<keyword evidence="8 12" id="KW-0472">Membrane</keyword>
<keyword evidence="16" id="KW-1185">Reference proteome</keyword>
<comment type="similarity">
    <text evidence="2">Belongs to the G-protein coupled receptor 3 family.</text>
</comment>
<dbReference type="Pfam" id="PF01094">
    <property type="entry name" value="ANF_receptor"/>
    <property type="match status" value="1"/>
</dbReference>
<evidence type="ECO:0000256" key="11">
    <source>
        <dbReference type="ARBA" id="ARBA00023224"/>
    </source>
</evidence>
<dbReference type="InterPro" id="IPR028082">
    <property type="entry name" value="Peripla_BP_I"/>
</dbReference>